<dbReference type="SUPFAM" id="SSF50729">
    <property type="entry name" value="PH domain-like"/>
    <property type="match status" value="1"/>
</dbReference>
<feature type="compositionally biased region" description="Low complexity" evidence="2">
    <location>
        <begin position="15"/>
        <end position="30"/>
    </location>
</feature>
<sequence length="622" mass="70721">MSLQNTLSSNISDYLSQQQQQQQPSLSLNNNNIHNENIQKVIPSGLDLPNIVLSRNSLTNTSIRRVSKLNQAIKSNSINKTSGTNVQQDPRSPLVILIPTNSQPTDILAARFNAWRSIIKSLIGYLTEFASVQDEIVRHNLRLLQAINFPFFTIENQYQPAQQNDKVLQNFFIPFGNGSIQDLPTILTKYHNSMAAFALKASKELTSDLIPRLEDLRGDLSVKIKEIKSLESDFKNTCDKQLHITANLLNKFEESIDDCKFGNTKKMNDPYLNKIILDRQIKKQLTEENFLHEAYNNLENSGLELEKVIVMELQNAITIYARLSGQESQLVFDKLITTLDSSILSQDIGFEWENFINSNLNNFIIPNSPMRKFNDISYKNMNNPLNNEIFSAFFDKRSKYLKNYSISCFVLSGSYLHEFKTADRKKDLIPMSSIPLNEIISVESNDINNNKKSKPSGHGYKVTIQCTNNSLINRRTNIVLKTDSLNTLTTFYRHLKNLISMSNDYKKKCQYCLDNTTEASSSSPLSKFNTNENTIDVLKSTSTDNTTRSRTLQNKDLQPTITNDIVNDVDPDTSIPRLDNQTNTITTTSSIQDINNDSQLKANIPSNIYIRNMDDTSTINNK</sequence>
<evidence type="ECO:0008006" key="7">
    <source>
        <dbReference type="Google" id="ProtNLM"/>
    </source>
</evidence>
<dbReference type="Pfam" id="PF20399">
    <property type="entry name" value="PH_20"/>
    <property type="match status" value="1"/>
</dbReference>
<dbReference type="GO" id="GO:0016197">
    <property type="term" value="P:endosomal transport"/>
    <property type="evidence" value="ECO:0007669"/>
    <property type="project" value="EnsemblFungi"/>
</dbReference>
<dbReference type="Proteomes" id="UP000005666">
    <property type="component" value="Chromosome 3"/>
</dbReference>
<dbReference type="Gene3D" id="2.30.29.30">
    <property type="entry name" value="Pleckstrin-homology domain (PH domain)/Phosphotyrosine-binding domain (PTB)"/>
    <property type="match status" value="1"/>
</dbReference>
<dbReference type="OrthoDB" id="5598057at2759"/>
<feature type="domain" description="SLM1/RGC1-like PH" evidence="3">
    <location>
        <begin position="378"/>
        <end position="450"/>
    </location>
</feature>
<keyword evidence="6" id="KW-1185">Reference proteome</keyword>
<dbReference type="GO" id="GO:0030950">
    <property type="term" value="P:establishment or maintenance of actin cytoskeleton polarity"/>
    <property type="evidence" value="ECO:0007669"/>
    <property type="project" value="EnsemblFungi"/>
</dbReference>
<dbReference type="GO" id="GO:0072659">
    <property type="term" value="P:protein localization to plasma membrane"/>
    <property type="evidence" value="ECO:0007669"/>
    <property type="project" value="EnsemblFungi"/>
</dbReference>
<evidence type="ECO:0000313" key="5">
    <source>
        <dbReference type="EMBL" id="CCE62479.1"/>
    </source>
</evidence>
<evidence type="ECO:0000256" key="1">
    <source>
        <dbReference type="ARBA" id="ARBA00022553"/>
    </source>
</evidence>
<reference evidence="5 6" key="1">
    <citation type="journal article" date="2011" name="Proc. Natl. Acad. Sci. U.S.A.">
        <title>Evolutionary erosion of yeast sex chromosomes by mating-type switching accidents.</title>
        <authorList>
            <person name="Gordon J.L."/>
            <person name="Armisen D."/>
            <person name="Proux-Wera E."/>
            <person name="Oheigeartaigh S.S."/>
            <person name="Byrne K.P."/>
            <person name="Wolfe K.H."/>
        </authorList>
    </citation>
    <scope>NUCLEOTIDE SEQUENCE [LARGE SCALE GENOMIC DNA]</scope>
    <source>
        <strain evidence="6">ATCC 24235 / CBS 4417 / NBRC 1672 / NRRL Y-8282 / UCD 70-5</strain>
    </source>
</reference>
<evidence type="ECO:0000259" key="4">
    <source>
        <dbReference type="Pfam" id="PF20400"/>
    </source>
</evidence>
<dbReference type="InterPro" id="IPR011993">
    <property type="entry name" value="PH-like_dom_sf"/>
</dbReference>
<accession>G8BRV3</accession>
<organism evidence="5 6">
    <name type="scientific">Tetrapisispora phaffii (strain ATCC 24235 / CBS 4417 / NBRC 1672 / NRRL Y-8282 / UCD 70-5)</name>
    <name type="common">Yeast</name>
    <name type="synonym">Fabospora phaffii</name>
    <dbReference type="NCBI Taxonomy" id="1071381"/>
    <lineage>
        <taxon>Eukaryota</taxon>
        <taxon>Fungi</taxon>
        <taxon>Dikarya</taxon>
        <taxon>Ascomycota</taxon>
        <taxon>Saccharomycotina</taxon>
        <taxon>Saccharomycetes</taxon>
        <taxon>Saccharomycetales</taxon>
        <taxon>Saccharomycetaceae</taxon>
        <taxon>Tetrapisispora</taxon>
    </lineage>
</organism>
<name>G8BRV3_TETPH</name>
<dbReference type="GO" id="GO:0005886">
    <property type="term" value="C:plasma membrane"/>
    <property type="evidence" value="ECO:0007669"/>
    <property type="project" value="EnsemblFungi"/>
</dbReference>
<feature type="compositionally biased region" description="Polar residues" evidence="2">
    <location>
        <begin position="1"/>
        <end position="14"/>
    </location>
</feature>
<dbReference type="InterPro" id="IPR046868">
    <property type="entry name" value="BAR_4"/>
</dbReference>
<dbReference type="GO" id="GO:0031929">
    <property type="term" value="P:TOR signaling"/>
    <property type="evidence" value="ECO:0007669"/>
    <property type="project" value="EnsemblFungi"/>
</dbReference>
<evidence type="ECO:0000313" key="6">
    <source>
        <dbReference type="Proteomes" id="UP000005666"/>
    </source>
</evidence>
<dbReference type="KEGG" id="tpf:TPHA_0C03270"/>
<dbReference type="PANTHER" id="PTHR31941:SF16">
    <property type="entry name" value="PHOSPHATIDYLINOSITOL 4,5-BISPHOSPHATE-BINDING PROTEIN SLM1-RELATED"/>
    <property type="match status" value="1"/>
</dbReference>
<dbReference type="PANTHER" id="PTHR31941">
    <property type="entry name" value="CYTOSKELETAL SIGNALING PROTEIN SLM1"/>
    <property type="match status" value="1"/>
</dbReference>
<dbReference type="InterPro" id="IPR046869">
    <property type="entry name" value="SLM1/RGC1-like_PH"/>
</dbReference>
<dbReference type="FunFam" id="1.20.1270.60:FF:000078">
    <property type="entry name" value="Slm1p"/>
    <property type="match status" value="1"/>
</dbReference>
<protein>
    <recommendedName>
        <fullName evidence="7">PH domain-containing protein</fullName>
    </recommendedName>
</protein>
<dbReference type="OMA" id="IRRGHNW"/>
<dbReference type="GO" id="GO:0070941">
    <property type="term" value="P:eisosome assembly"/>
    <property type="evidence" value="ECO:0007669"/>
    <property type="project" value="EnsemblFungi"/>
</dbReference>
<dbReference type="EMBL" id="HE612858">
    <property type="protein sequence ID" value="CCE62479.1"/>
    <property type="molecule type" value="Genomic_DNA"/>
</dbReference>
<dbReference type="eggNOG" id="ENOG502QRAF">
    <property type="taxonomic scope" value="Eukaryota"/>
</dbReference>
<dbReference type="STRING" id="1071381.G8BRV3"/>
<dbReference type="GeneID" id="11533502"/>
<evidence type="ECO:0000259" key="3">
    <source>
        <dbReference type="Pfam" id="PF20399"/>
    </source>
</evidence>
<keyword evidence="1" id="KW-0597">Phosphoprotein</keyword>
<evidence type="ECO:0000256" key="2">
    <source>
        <dbReference type="SAM" id="MobiDB-lite"/>
    </source>
</evidence>
<proteinExistence type="predicted"/>
<dbReference type="GO" id="GO:0001558">
    <property type="term" value="P:regulation of cell growth"/>
    <property type="evidence" value="ECO:0007669"/>
    <property type="project" value="EnsemblFungi"/>
</dbReference>
<dbReference type="GO" id="GO:0051017">
    <property type="term" value="P:actin filament bundle assembly"/>
    <property type="evidence" value="ECO:0007669"/>
    <property type="project" value="EnsemblFungi"/>
</dbReference>
<gene>
    <name evidence="5" type="primary">TPHA0C03270</name>
    <name evidence="5" type="ordered locus">TPHA_0C03270</name>
</gene>
<dbReference type="RefSeq" id="XP_003684913.1">
    <property type="nucleotide sequence ID" value="XM_003684865.1"/>
</dbReference>
<dbReference type="HOGENOM" id="CLU_013663_1_0_1"/>
<feature type="region of interest" description="Disordered" evidence="2">
    <location>
        <begin position="1"/>
        <end position="30"/>
    </location>
</feature>
<dbReference type="Pfam" id="PF20400">
    <property type="entry name" value="BAR_4"/>
    <property type="match status" value="1"/>
</dbReference>
<feature type="domain" description="SLM1/RGC1-like BAR-like" evidence="4">
    <location>
        <begin position="177"/>
        <end position="359"/>
    </location>
</feature>
<dbReference type="AlphaFoldDB" id="G8BRV3"/>